<dbReference type="InterPro" id="IPR009057">
    <property type="entry name" value="Homeodomain-like_sf"/>
</dbReference>
<gene>
    <name evidence="2" type="ORF">JOF36_002555</name>
</gene>
<comment type="caution">
    <text evidence="2">The sequence shown here is derived from an EMBL/GenBank/DDBJ whole genome shotgun (WGS) entry which is preliminary data.</text>
</comment>
<protein>
    <recommendedName>
        <fullName evidence="4">Winged helix-turn helix protein</fullName>
    </recommendedName>
</protein>
<feature type="region of interest" description="Disordered" evidence="1">
    <location>
        <begin position="43"/>
        <end position="63"/>
    </location>
</feature>
<sequence length="63" mass="7077">MRSRIVPAAADRHGNSAVARKLDIQVATARRWRARFLDQDLEGLLDEPRPAARGPSPMGRSRR</sequence>
<proteinExistence type="predicted"/>
<evidence type="ECO:0000313" key="2">
    <source>
        <dbReference type="EMBL" id="MBP2366859.1"/>
    </source>
</evidence>
<dbReference type="Pfam" id="PF13384">
    <property type="entry name" value="HTH_23"/>
    <property type="match status" value="1"/>
</dbReference>
<accession>A0ABS4VSH6</accession>
<keyword evidence="3" id="KW-1185">Reference proteome</keyword>
<dbReference type="Proteomes" id="UP001519295">
    <property type="component" value="Unassembled WGS sequence"/>
</dbReference>
<evidence type="ECO:0000256" key="1">
    <source>
        <dbReference type="SAM" id="MobiDB-lite"/>
    </source>
</evidence>
<organism evidence="2 3">
    <name type="scientific">Pseudonocardia parietis</name>
    <dbReference type="NCBI Taxonomy" id="570936"/>
    <lineage>
        <taxon>Bacteria</taxon>
        <taxon>Bacillati</taxon>
        <taxon>Actinomycetota</taxon>
        <taxon>Actinomycetes</taxon>
        <taxon>Pseudonocardiales</taxon>
        <taxon>Pseudonocardiaceae</taxon>
        <taxon>Pseudonocardia</taxon>
    </lineage>
</organism>
<dbReference type="EMBL" id="JAGINU010000001">
    <property type="protein sequence ID" value="MBP2366859.1"/>
    <property type="molecule type" value="Genomic_DNA"/>
</dbReference>
<dbReference type="RefSeq" id="WP_210026960.1">
    <property type="nucleotide sequence ID" value="NZ_JAGINU010000001.1"/>
</dbReference>
<evidence type="ECO:0008006" key="4">
    <source>
        <dbReference type="Google" id="ProtNLM"/>
    </source>
</evidence>
<name>A0ABS4VSH6_9PSEU</name>
<dbReference type="SUPFAM" id="SSF46689">
    <property type="entry name" value="Homeodomain-like"/>
    <property type="match status" value="1"/>
</dbReference>
<evidence type="ECO:0000313" key="3">
    <source>
        <dbReference type="Proteomes" id="UP001519295"/>
    </source>
</evidence>
<reference evidence="2 3" key="1">
    <citation type="submission" date="2021-03" db="EMBL/GenBank/DDBJ databases">
        <title>Sequencing the genomes of 1000 actinobacteria strains.</title>
        <authorList>
            <person name="Klenk H.-P."/>
        </authorList>
    </citation>
    <scope>NUCLEOTIDE SEQUENCE [LARGE SCALE GENOMIC DNA]</scope>
    <source>
        <strain evidence="2 3">DSM 45256</strain>
    </source>
</reference>